<dbReference type="Proteomes" id="UP000032160">
    <property type="component" value="Chromosome I"/>
</dbReference>
<dbReference type="KEGG" id="pect:BN1012_Phect2177"/>
<dbReference type="PANTHER" id="PTHR43968:SF6">
    <property type="entry name" value="GLUTATHIONE S-TRANSFERASE OMEGA"/>
    <property type="match status" value="1"/>
</dbReference>
<dbReference type="InterPro" id="IPR004045">
    <property type="entry name" value="Glutathione_S-Trfase_N"/>
</dbReference>
<dbReference type="PROSITE" id="PS50405">
    <property type="entry name" value="GST_CTER"/>
    <property type="match status" value="1"/>
</dbReference>
<dbReference type="InterPro" id="IPR036282">
    <property type="entry name" value="Glutathione-S-Trfase_C_sf"/>
</dbReference>
<dbReference type="InterPro" id="IPR040079">
    <property type="entry name" value="Glutathione_S-Trfase"/>
</dbReference>
<accession>X5MMG3</accession>
<dbReference type="SFLD" id="SFLDS00019">
    <property type="entry name" value="Glutathione_Transferase_(cytos"/>
    <property type="match status" value="1"/>
</dbReference>
<dbReference type="EC" id="5.2.1.2" evidence="3"/>
<sequence length="213" mass="23942">MKLYNNDLSPFSARCRLMFYVKGIDVEMVDPFADLEPDAFRALTPLAKVPALQLDDGWVLPESETICEYIEQMHPEPSLLPSDPKERAKVRLIGRIGDLYMLAPLTTLFGNIDPSVRDHDKVVAAFTELKTALGWLDNYLDGSGHAVGGKMSLADCALVPILFFVRRIPQMFGKSICLLDAHEKTTKYWQGIFDEPAVNRVYEEMDSALKGMQ</sequence>
<dbReference type="STRING" id="1458461.BN1012_Phect2177"/>
<feature type="domain" description="GST C-terminal" evidence="2">
    <location>
        <begin position="83"/>
        <end position="213"/>
    </location>
</feature>
<dbReference type="InterPro" id="IPR036249">
    <property type="entry name" value="Thioredoxin-like_sf"/>
</dbReference>
<dbReference type="InterPro" id="IPR004046">
    <property type="entry name" value="GST_C"/>
</dbReference>
<protein>
    <submittedName>
        <fullName evidence="3">Maleylacetoacetate isomerase @ Glutathione S-transferase, zeta</fullName>
        <ecNumber evidence="3">2.5.1.18</ecNumber>
        <ecNumber evidence="3">5.2.1.2</ecNumber>
    </submittedName>
</protein>
<feature type="domain" description="GST N-terminal" evidence="1">
    <location>
        <begin position="1"/>
        <end position="78"/>
    </location>
</feature>
<evidence type="ECO:0000259" key="2">
    <source>
        <dbReference type="PROSITE" id="PS50405"/>
    </source>
</evidence>
<dbReference type="PANTHER" id="PTHR43968">
    <property type="match status" value="1"/>
</dbReference>
<dbReference type="SFLD" id="SFLDG00358">
    <property type="entry name" value="Main_(cytGST)"/>
    <property type="match status" value="1"/>
</dbReference>
<evidence type="ECO:0000259" key="1">
    <source>
        <dbReference type="PROSITE" id="PS50404"/>
    </source>
</evidence>
<keyword evidence="4" id="KW-1185">Reference proteome</keyword>
<name>X5MMG3_9HYPH</name>
<proteinExistence type="predicted"/>
<dbReference type="InterPro" id="IPR050983">
    <property type="entry name" value="GST_Omega/HSP26"/>
</dbReference>
<dbReference type="PROSITE" id="PS50404">
    <property type="entry name" value="GST_NTER"/>
    <property type="match status" value="1"/>
</dbReference>
<evidence type="ECO:0000313" key="3">
    <source>
        <dbReference type="EMBL" id="CDO60390.1"/>
    </source>
</evidence>
<dbReference type="EC" id="2.5.1.18" evidence="3"/>
<dbReference type="SUPFAM" id="SSF52833">
    <property type="entry name" value="Thioredoxin-like"/>
    <property type="match status" value="1"/>
</dbReference>
<gene>
    <name evidence="3" type="ORF">BN1012_Phect2177</name>
</gene>
<dbReference type="CDD" id="cd00299">
    <property type="entry name" value="GST_C_family"/>
    <property type="match status" value="1"/>
</dbReference>
<dbReference type="CDD" id="cd00570">
    <property type="entry name" value="GST_N_family"/>
    <property type="match status" value="1"/>
</dbReference>
<dbReference type="AlphaFoldDB" id="X5MMG3"/>
<dbReference type="RefSeq" id="WP_043948452.1">
    <property type="nucleotide sequence ID" value="NZ_HG966617.1"/>
</dbReference>
<keyword evidence="3" id="KW-0808">Transferase</keyword>
<dbReference type="HOGENOM" id="CLU_011226_11_0_5"/>
<keyword evidence="3" id="KW-0413">Isomerase</keyword>
<dbReference type="GO" id="GO:0005737">
    <property type="term" value="C:cytoplasm"/>
    <property type="evidence" value="ECO:0007669"/>
    <property type="project" value="TreeGrafter"/>
</dbReference>
<dbReference type="InterPro" id="IPR010987">
    <property type="entry name" value="Glutathione-S-Trfase_C-like"/>
</dbReference>
<reference evidence="3 4" key="1">
    <citation type="journal article" date="2014" name="Front. Genet.">
        <title>Genome and metabolic network of "Candidatus Phaeomarinobacter ectocarpi" Ec32, a new candidate genus of Alphaproteobacteria frequently associated with brown algae.</title>
        <authorList>
            <person name="Dittami S.M."/>
            <person name="Barbeyron T."/>
            <person name="Boyen C."/>
            <person name="Cambefort J."/>
            <person name="Collet G."/>
            <person name="Delage L."/>
            <person name="Gobet A."/>
            <person name="Groisillier A."/>
            <person name="Leblanc C."/>
            <person name="Michel G."/>
            <person name="Scornet D."/>
            <person name="Siegel A."/>
            <person name="Tapia J.E."/>
            <person name="Tonon T."/>
        </authorList>
    </citation>
    <scope>NUCLEOTIDE SEQUENCE [LARGE SCALE GENOMIC DNA]</scope>
    <source>
        <strain evidence="3 4">Ec32</strain>
    </source>
</reference>
<dbReference type="Gene3D" id="1.20.1050.10">
    <property type="match status" value="1"/>
</dbReference>
<dbReference type="GO" id="GO:0016034">
    <property type="term" value="F:maleylacetoacetate isomerase activity"/>
    <property type="evidence" value="ECO:0007669"/>
    <property type="project" value="UniProtKB-EC"/>
</dbReference>
<evidence type="ECO:0000313" key="4">
    <source>
        <dbReference type="Proteomes" id="UP000032160"/>
    </source>
</evidence>
<dbReference type="EMBL" id="HG966617">
    <property type="protein sequence ID" value="CDO60390.1"/>
    <property type="molecule type" value="Genomic_DNA"/>
</dbReference>
<dbReference type="GO" id="GO:0004364">
    <property type="term" value="F:glutathione transferase activity"/>
    <property type="evidence" value="ECO:0007669"/>
    <property type="project" value="UniProtKB-EC"/>
</dbReference>
<dbReference type="SUPFAM" id="SSF47616">
    <property type="entry name" value="GST C-terminal domain-like"/>
    <property type="match status" value="1"/>
</dbReference>
<dbReference type="Pfam" id="PF13417">
    <property type="entry name" value="GST_N_3"/>
    <property type="match status" value="1"/>
</dbReference>
<dbReference type="Gene3D" id="3.40.30.10">
    <property type="entry name" value="Glutaredoxin"/>
    <property type="match status" value="1"/>
</dbReference>
<dbReference type="Pfam" id="PF00043">
    <property type="entry name" value="GST_C"/>
    <property type="match status" value="1"/>
</dbReference>
<organism evidence="3 4">
    <name type="scientific">Candidatus Phaeomarinibacter ectocarpi</name>
    <dbReference type="NCBI Taxonomy" id="1458461"/>
    <lineage>
        <taxon>Bacteria</taxon>
        <taxon>Pseudomonadati</taxon>
        <taxon>Pseudomonadota</taxon>
        <taxon>Alphaproteobacteria</taxon>
        <taxon>Hyphomicrobiales</taxon>
        <taxon>Parvibaculaceae</taxon>
        <taxon>Candidatus Phaeomarinibacter</taxon>
    </lineage>
</organism>